<organism evidence="5 6">
    <name type="scientific">Sorangium cellulosum</name>
    <name type="common">Polyangium cellulosum</name>
    <dbReference type="NCBI Taxonomy" id="56"/>
    <lineage>
        <taxon>Bacteria</taxon>
        <taxon>Pseudomonadati</taxon>
        <taxon>Myxococcota</taxon>
        <taxon>Polyangia</taxon>
        <taxon>Polyangiales</taxon>
        <taxon>Polyangiaceae</taxon>
        <taxon>Sorangium</taxon>
    </lineage>
</organism>
<dbReference type="SUPFAM" id="SSF51206">
    <property type="entry name" value="cAMP-binding domain-like"/>
    <property type="match status" value="1"/>
</dbReference>
<protein>
    <recommendedName>
        <fullName evidence="4">Cyclic nucleotide-binding domain-containing protein</fullName>
    </recommendedName>
</protein>
<dbReference type="InterPro" id="IPR014710">
    <property type="entry name" value="RmlC-like_jellyroll"/>
</dbReference>
<dbReference type="Proteomes" id="UP000075635">
    <property type="component" value="Unassembled WGS sequence"/>
</dbReference>
<dbReference type="InterPro" id="IPR036388">
    <property type="entry name" value="WH-like_DNA-bd_sf"/>
</dbReference>
<dbReference type="InterPro" id="IPR000595">
    <property type="entry name" value="cNMP-bd_dom"/>
</dbReference>
<dbReference type="GO" id="GO:0003677">
    <property type="term" value="F:DNA binding"/>
    <property type="evidence" value="ECO:0007669"/>
    <property type="project" value="UniProtKB-KW"/>
</dbReference>
<dbReference type="Gene3D" id="1.10.10.10">
    <property type="entry name" value="Winged helix-like DNA-binding domain superfamily/Winged helix DNA-binding domain"/>
    <property type="match status" value="1"/>
</dbReference>
<dbReference type="Pfam" id="PF00027">
    <property type="entry name" value="cNMP_binding"/>
    <property type="match status" value="1"/>
</dbReference>
<gene>
    <name evidence="5" type="ORF">BE17_30765</name>
</gene>
<evidence type="ECO:0000259" key="4">
    <source>
        <dbReference type="PROSITE" id="PS50042"/>
    </source>
</evidence>
<evidence type="ECO:0000256" key="2">
    <source>
        <dbReference type="ARBA" id="ARBA00023125"/>
    </source>
</evidence>
<dbReference type="EMBL" id="JEMB01001912">
    <property type="protein sequence ID" value="KYF84511.1"/>
    <property type="molecule type" value="Genomic_DNA"/>
</dbReference>
<dbReference type="SUPFAM" id="SSF46785">
    <property type="entry name" value="Winged helix' DNA-binding domain"/>
    <property type="match status" value="1"/>
</dbReference>
<keyword evidence="1" id="KW-0805">Transcription regulation</keyword>
<evidence type="ECO:0000313" key="5">
    <source>
        <dbReference type="EMBL" id="KYF84511.1"/>
    </source>
</evidence>
<dbReference type="InterPro" id="IPR018490">
    <property type="entry name" value="cNMP-bd_dom_sf"/>
</dbReference>
<dbReference type="InterPro" id="IPR012318">
    <property type="entry name" value="HTH_CRP"/>
</dbReference>
<dbReference type="PROSITE" id="PS50042">
    <property type="entry name" value="CNMP_BINDING_3"/>
    <property type="match status" value="1"/>
</dbReference>
<keyword evidence="3" id="KW-0804">Transcription</keyword>
<dbReference type="CDD" id="cd00038">
    <property type="entry name" value="CAP_ED"/>
    <property type="match status" value="1"/>
</dbReference>
<reference evidence="5 6" key="1">
    <citation type="submission" date="2014-02" db="EMBL/GenBank/DDBJ databases">
        <title>The small core and large imbalanced accessory genome model reveals a collaborative survival strategy of Sorangium cellulosum strains in nature.</title>
        <authorList>
            <person name="Han K."/>
            <person name="Peng R."/>
            <person name="Blom J."/>
            <person name="Li Y.-Z."/>
        </authorList>
    </citation>
    <scope>NUCLEOTIDE SEQUENCE [LARGE SCALE GENOMIC DNA]</scope>
    <source>
        <strain evidence="5 6">So0011-07</strain>
    </source>
</reference>
<proteinExistence type="predicted"/>
<name>A0A150RWF0_SORCE</name>
<dbReference type="InterPro" id="IPR036390">
    <property type="entry name" value="WH_DNA-bd_sf"/>
</dbReference>
<comment type="caution">
    <text evidence="5">The sequence shown here is derived from an EMBL/GenBank/DDBJ whole genome shotgun (WGS) entry which is preliminary data.</text>
</comment>
<accession>A0A150RWF0</accession>
<sequence>MPPLPDDPLRDRVGLLARSLVLKRASPDTLIQIASSSSTAQAEGSDPIYTEGSPAAHALLLVRGAVRLDATIAERTVPIGWYRAGEIIGDEAVYEVAYRTTAIALGPVTFVKLPARALRAALASDAELNFAWGNEQYRRMVETQLRLGSLGATTHVRLAAFLLNHARRFGTKRSDTNHITLDERPTASQIAAYLGVVRQTVQRDLDKLEALRAIERANGGGLHLFPDVLVRIAGDEGPPSSR</sequence>
<dbReference type="AlphaFoldDB" id="A0A150RWF0"/>
<evidence type="ECO:0000313" key="6">
    <source>
        <dbReference type="Proteomes" id="UP000075635"/>
    </source>
</evidence>
<dbReference type="Pfam" id="PF13545">
    <property type="entry name" value="HTH_Crp_2"/>
    <property type="match status" value="1"/>
</dbReference>
<keyword evidence="2" id="KW-0238">DNA-binding</keyword>
<dbReference type="GO" id="GO:0006355">
    <property type="term" value="P:regulation of DNA-templated transcription"/>
    <property type="evidence" value="ECO:0007669"/>
    <property type="project" value="InterPro"/>
</dbReference>
<feature type="domain" description="Cyclic nucleotide-binding" evidence="4">
    <location>
        <begin position="21"/>
        <end position="103"/>
    </location>
</feature>
<dbReference type="SMART" id="SM00100">
    <property type="entry name" value="cNMP"/>
    <property type="match status" value="1"/>
</dbReference>
<evidence type="ECO:0000256" key="1">
    <source>
        <dbReference type="ARBA" id="ARBA00023015"/>
    </source>
</evidence>
<evidence type="ECO:0000256" key="3">
    <source>
        <dbReference type="ARBA" id="ARBA00023163"/>
    </source>
</evidence>
<dbReference type="Gene3D" id="2.60.120.10">
    <property type="entry name" value="Jelly Rolls"/>
    <property type="match status" value="1"/>
</dbReference>